<evidence type="ECO:0000256" key="3">
    <source>
        <dbReference type="ARBA" id="ARBA00023015"/>
    </source>
</evidence>
<dbReference type="SUPFAM" id="SSF52540">
    <property type="entry name" value="P-loop containing nucleoside triphosphate hydrolases"/>
    <property type="match status" value="1"/>
</dbReference>
<accession>A0AAU7CFX1</accession>
<dbReference type="Gene3D" id="1.10.10.60">
    <property type="entry name" value="Homeodomain-like"/>
    <property type="match status" value="1"/>
</dbReference>
<dbReference type="InterPro" id="IPR003593">
    <property type="entry name" value="AAA+_ATPase"/>
</dbReference>
<dbReference type="CDD" id="cd00009">
    <property type="entry name" value="AAA"/>
    <property type="match status" value="1"/>
</dbReference>
<keyword evidence="3" id="KW-0805">Transcription regulation</keyword>
<dbReference type="RefSeq" id="WP_406696701.1">
    <property type="nucleotide sequence ID" value="NZ_CP155447.1"/>
</dbReference>
<dbReference type="InterPro" id="IPR058031">
    <property type="entry name" value="AAA_lid_NorR"/>
</dbReference>
<protein>
    <submittedName>
        <fullName evidence="9">Sigma-54 dependent transcriptional regulator</fullName>
    </submittedName>
</protein>
<dbReference type="SMART" id="SM00382">
    <property type="entry name" value="AAA"/>
    <property type="match status" value="1"/>
</dbReference>
<keyword evidence="5" id="KW-0597">Phosphoprotein</keyword>
<dbReference type="PROSITE" id="PS50045">
    <property type="entry name" value="SIGMA54_INTERACT_4"/>
    <property type="match status" value="1"/>
</dbReference>
<dbReference type="GO" id="GO:0006355">
    <property type="term" value="P:regulation of DNA-templated transcription"/>
    <property type="evidence" value="ECO:0007669"/>
    <property type="project" value="InterPro"/>
</dbReference>
<dbReference type="PANTHER" id="PTHR32071:SF14">
    <property type="entry name" value="TRANSCRIPTIONAL REGULATORY PROTEIN RTCR"/>
    <property type="match status" value="1"/>
</dbReference>
<evidence type="ECO:0000256" key="4">
    <source>
        <dbReference type="ARBA" id="ARBA00023163"/>
    </source>
</evidence>
<reference evidence="9" key="1">
    <citation type="submission" date="2024-05" db="EMBL/GenBank/DDBJ databases">
        <title>Planctomycetes of the genus Singulisphaera possess chitinolytic capabilities.</title>
        <authorList>
            <person name="Ivanova A."/>
        </authorList>
    </citation>
    <scope>NUCLEOTIDE SEQUENCE</scope>
    <source>
        <strain evidence="9">Ch08T</strain>
    </source>
</reference>
<keyword evidence="1" id="KW-0547">Nucleotide-binding</keyword>
<dbReference type="Pfam" id="PF00072">
    <property type="entry name" value="Response_reg"/>
    <property type="match status" value="1"/>
</dbReference>
<evidence type="ECO:0000256" key="5">
    <source>
        <dbReference type="PROSITE-ProRule" id="PRU00169"/>
    </source>
</evidence>
<feature type="domain" description="Response regulatory" evidence="8">
    <location>
        <begin position="21"/>
        <end position="135"/>
    </location>
</feature>
<dbReference type="PANTHER" id="PTHR32071">
    <property type="entry name" value="TRANSCRIPTIONAL REGULATORY PROTEIN"/>
    <property type="match status" value="1"/>
</dbReference>
<dbReference type="EMBL" id="CP155447">
    <property type="protein sequence ID" value="XBH03958.1"/>
    <property type="molecule type" value="Genomic_DNA"/>
</dbReference>
<dbReference type="Pfam" id="PF25601">
    <property type="entry name" value="AAA_lid_14"/>
    <property type="match status" value="1"/>
</dbReference>
<dbReference type="SUPFAM" id="SSF46689">
    <property type="entry name" value="Homeodomain-like"/>
    <property type="match status" value="1"/>
</dbReference>
<dbReference type="InterPro" id="IPR011006">
    <property type="entry name" value="CheY-like_superfamily"/>
</dbReference>
<dbReference type="PRINTS" id="PR01590">
    <property type="entry name" value="HTHFIS"/>
</dbReference>
<dbReference type="Pfam" id="PF02954">
    <property type="entry name" value="HTH_8"/>
    <property type="match status" value="1"/>
</dbReference>
<dbReference type="Pfam" id="PF00158">
    <property type="entry name" value="Sigma54_activat"/>
    <property type="match status" value="1"/>
</dbReference>
<dbReference type="CDD" id="cd00156">
    <property type="entry name" value="REC"/>
    <property type="match status" value="1"/>
</dbReference>
<keyword evidence="4" id="KW-0804">Transcription</keyword>
<feature type="modified residue" description="4-aspartylphosphate" evidence="5">
    <location>
        <position position="70"/>
    </location>
</feature>
<dbReference type="GO" id="GO:0005524">
    <property type="term" value="F:ATP binding"/>
    <property type="evidence" value="ECO:0007669"/>
    <property type="project" value="UniProtKB-KW"/>
</dbReference>
<dbReference type="PROSITE" id="PS50110">
    <property type="entry name" value="RESPONSE_REGULATORY"/>
    <property type="match status" value="1"/>
</dbReference>
<evidence type="ECO:0000259" key="7">
    <source>
        <dbReference type="PROSITE" id="PS50045"/>
    </source>
</evidence>
<dbReference type="FunFam" id="3.40.50.300:FF:000006">
    <property type="entry name" value="DNA-binding transcriptional regulator NtrC"/>
    <property type="match status" value="1"/>
</dbReference>
<dbReference type="GO" id="GO:0043565">
    <property type="term" value="F:sequence-specific DNA binding"/>
    <property type="evidence" value="ECO:0007669"/>
    <property type="project" value="InterPro"/>
</dbReference>
<dbReference type="InterPro" id="IPR009057">
    <property type="entry name" value="Homeodomain-like_sf"/>
</dbReference>
<dbReference type="AlphaFoldDB" id="A0AAU7CFX1"/>
<dbReference type="Gene3D" id="3.40.50.300">
    <property type="entry name" value="P-loop containing nucleotide triphosphate hydrolases"/>
    <property type="match status" value="1"/>
</dbReference>
<proteinExistence type="predicted"/>
<evidence type="ECO:0000259" key="8">
    <source>
        <dbReference type="PROSITE" id="PS50110"/>
    </source>
</evidence>
<evidence type="ECO:0000256" key="1">
    <source>
        <dbReference type="ARBA" id="ARBA00022741"/>
    </source>
</evidence>
<dbReference type="SUPFAM" id="SSF52172">
    <property type="entry name" value="CheY-like"/>
    <property type="match status" value="1"/>
</dbReference>
<name>A0AAU7CFX1_9BACT</name>
<dbReference type="InterPro" id="IPR027417">
    <property type="entry name" value="P-loop_NTPase"/>
</dbReference>
<dbReference type="InterPro" id="IPR002197">
    <property type="entry name" value="HTH_Fis"/>
</dbReference>
<evidence type="ECO:0000256" key="2">
    <source>
        <dbReference type="ARBA" id="ARBA00022840"/>
    </source>
</evidence>
<dbReference type="Gene3D" id="1.10.8.60">
    <property type="match status" value="1"/>
</dbReference>
<dbReference type="InterPro" id="IPR001789">
    <property type="entry name" value="Sig_transdc_resp-reg_receiver"/>
</dbReference>
<dbReference type="SMART" id="SM00448">
    <property type="entry name" value="REC"/>
    <property type="match status" value="1"/>
</dbReference>
<gene>
    <name evidence="9" type="ORF">V5E97_37520</name>
</gene>
<dbReference type="Gene3D" id="3.40.50.2300">
    <property type="match status" value="1"/>
</dbReference>
<organism evidence="9">
    <name type="scientific">Singulisphaera sp. Ch08</name>
    <dbReference type="NCBI Taxonomy" id="3120278"/>
    <lineage>
        <taxon>Bacteria</taxon>
        <taxon>Pseudomonadati</taxon>
        <taxon>Planctomycetota</taxon>
        <taxon>Planctomycetia</taxon>
        <taxon>Isosphaerales</taxon>
        <taxon>Isosphaeraceae</taxon>
        <taxon>Singulisphaera</taxon>
    </lineage>
</organism>
<evidence type="ECO:0000256" key="6">
    <source>
        <dbReference type="SAM" id="MobiDB-lite"/>
    </source>
</evidence>
<evidence type="ECO:0000313" key="9">
    <source>
        <dbReference type="EMBL" id="XBH03958.1"/>
    </source>
</evidence>
<dbReference type="InterPro" id="IPR002078">
    <property type="entry name" value="Sigma_54_int"/>
</dbReference>
<feature type="region of interest" description="Disordered" evidence="6">
    <location>
        <begin position="1"/>
        <end position="20"/>
    </location>
</feature>
<dbReference type="GO" id="GO:0000160">
    <property type="term" value="P:phosphorelay signal transduction system"/>
    <property type="evidence" value="ECO:0007669"/>
    <property type="project" value="InterPro"/>
</dbReference>
<feature type="domain" description="Sigma-54 factor interaction" evidence="7">
    <location>
        <begin position="160"/>
        <end position="389"/>
    </location>
</feature>
<keyword evidence="2" id="KW-0067">ATP-binding</keyword>
<sequence length="468" mass="51497">MIRMQEKRDQSPTQPKPDRGRILIVDDEEVLAATLEEFLTGEGFEVGVAADAPSALALAERLEPDLALCDVQLPGLDGLALLDRLLKIRPDTLVMMITAFATVENAVGAFQRGAHDYLIKPVIFEELLVKIDRLMSYRRLLVENQALRRQLHAPTDLETLVGQGVAMKSVKTLIRKVGPTRSNVLITGESGTGKELCAHALHTLGPNPDSAFLAVNCAAIPHDLLENQLFGHVRGAFTGADRDHAGLFVAAGKGTVFLDEIGELPPATQAKLLRAIENKEVLPIGATRTVRVEARVVAATNKDLPTEVTENRFRADLYYRLNVVSITMPPLRDRREDIPELISVLLARHAKRMGRPVDGVDNNTIRGLMNAPWKGNVRELDNALERAVILSDGPILSPDDFAPGIIEDPAGTTSDGDDLRAALREYERQHIQRVLEQCEDDKREAARRLGLGLSSLYRKLEDFGVRPT</sequence>